<reference evidence="2" key="1">
    <citation type="submission" date="2023-07" db="EMBL/GenBank/DDBJ databases">
        <authorList>
            <person name="Haufschild T."/>
            <person name="Kallscheuer N."/>
            <person name="Hammer J."/>
            <person name="Kohn T."/>
            <person name="Kabuu M."/>
            <person name="Jogler M."/>
            <person name="Wohfarth N."/>
            <person name="Heuer A."/>
            <person name="Rohde M."/>
            <person name="van Teeseling M.C.F."/>
            <person name="Jogler C."/>
        </authorList>
    </citation>
    <scope>NUCLEOTIDE SEQUENCE</scope>
    <source>
        <strain evidence="1">Strain 138</strain>
        <strain evidence="2">Strain 318</strain>
    </source>
</reference>
<dbReference type="AlphaFoldDB" id="A0AA49JZS3"/>
<keyword evidence="3" id="KW-1185">Reference proteome</keyword>
<dbReference type="RefSeq" id="WP_367887638.1">
    <property type="nucleotide sequence ID" value="NZ_CP130612.1"/>
</dbReference>
<proteinExistence type="predicted"/>
<name>A0AA49JZS3_9BACT</name>
<dbReference type="EMBL" id="CP130612">
    <property type="protein sequence ID" value="WKW11959.1"/>
    <property type="molecule type" value="Genomic_DNA"/>
</dbReference>
<accession>A0AA49JZS3</accession>
<organism evidence="2 3">
    <name type="scientific">Pseudogemmatithrix spongiicola</name>
    <dbReference type="NCBI Taxonomy" id="3062599"/>
    <lineage>
        <taxon>Bacteria</taxon>
        <taxon>Pseudomonadati</taxon>
        <taxon>Gemmatimonadota</taxon>
        <taxon>Gemmatimonadia</taxon>
        <taxon>Gemmatimonadales</taxon>
        <taxon>Gemmatimonadaceae</taxon>
        <taxon>Pseudogemmatithrix</taxon>
    </lineage>
</organism>
<sequence>MSALSWRLASRTAVALLLLVVLSGRIGAQNRRTVLTVSGLPLSVTNPTATDFEAGSVSLGSSTFSVDLTTNVGGGFPVRVTTVNVRCQTACPNSGTLPVSALQWRRSDLGTWNTLTTGFALVETRTATFNGTNDPWSNSIFWRYLLSWTGTPPTAATQFRIDFQLVVTAP</sequence>
<gene>
    <name evidence="1" type="ORF">Strain138_001230</name>
    <name evidence="2" type="ORF">Strain318_001230</name>
</gene>
<evidence type="ECO:0000313" key="2">
    <source>
        <dbReference type="EMBL" id="WKW14869.1"/>
    </source>
</evidence>
<evidence type="ECO:0000313" key="3">
    <source>
        <dbReference type="Proteomes" id="UP001229955"/>
    </source>
</evidence>
<evidence type="ECO:0000313" key="1">
    <source>
        <dbReference type="EMBL" id="WKW11959.1"/>
    </source>
</evidence>
<dbReference type="KEGG" id="pspc:Strain318_001230"/>
<accession>A0AA49JU39</accession>
<protein>
    <submittedName>
        <fullName evidence="2">Uncharacterized protein</fullName>
    </submittedName>
</protein>
<dbReference type="EMBL" id="CP130613">
    <property type="protein sequence ID" value="WKW14869.1"/>
    <property type="molecule type" value="Genomic_DNA"/>
</dbReference>
<dbReference type="Proteomes" id="UP001229955">
    <property type="component" value="Chromosome"/>
</dbReference>